<accession>A0A368YQ46</accession>
<reference evidence="2 3" key="1">
    <citation type="submission" date="2018-07" db="EMBL/GenBank/DDBJ databases">
        <title>Genomic Encyclopedia of Type Strains, Phase III (KMG-III): the genomes of soil and plant-associated and newly described type strains.</title>
        <authorList>
            <person name="Whitman W."/>
        </authorList>
    </citation>
    <scope>NUCLEOTIDE SEQUENCE [LARGE SCALE GENOMIC DNA]</scope>
    <source>
        <strain evidence="2 3">CECT 8525</strain>
    </source>
</reference>
<evidence type="ECO:0000313" key="3">
    <source>
        <dbReference type="Proteomes" id="UP000253345"/>
    </source>
</evidence>
<evidence type="ECO:0000256" key="1">
    <source>
        <dbReference type="ARBA" id="ARBA00022729"/>
    </source>
</evidence>
<dbReference type="Pfam" id="PF13517">
    <property type="entry name" value="FG-GAP_3"/>
    <property type="match status" value="2"/>
</dbReference>
<dbReference type="Proteomes" id="UP000253345">
    <property type="component" value="Unassembled WGS sequence"/>
</dbReference>
<dbReference type="OrthoDB" id="7970102at2"/>
<keyword evidence="3" id="KW-1185">Reference proteome</keyword>
<dbReference type="Pfam" id="PF02585">
    <property type="entry name" value="PIG-L"/>
    <property type="match status" value="1"/>
</dbReference>
<dbReference type="Gene3D" id="3.40.50.10320">
    <property type="entry name" value="LmbE-like"/>
    <property type="match status" value="1"/>
</dbReference>
<dbReference type="PANTHER" id="PTHR46580">
    <property type="entry name" value="SENSOR KINASE-RELATED"/>
    <property type="match status" value="1"/>
</dbReference>
<sequence>MALPTDQNGDGKISNMTIVSHIDDDLLFMNPDIRDAIESGAEHTTVYITAGDAGRDDAYWLGREAGARAAYADMAGSSDWIEETVTLSGGGSSFQITTAYLASQPQVRLYFLRVPDGGNGNGFAAQGYESLQKLWRGELDTVGSTDGQNTYSRLDLVRVIEALISRHGADRVMMQDHETEYMSQDHSDHVHASLFAGTAASLAMADAEGYVGYGTRWLPANVSPEDVALSRETLFEYVVHDAVLDMGTDAEGNPIISSLYENWLNRQYYTDDFQYTPPDTWARDRNMRALGDVNGDGVADLAGFSDFGVEVMASRDEGFRAETRWLSDFSYQNGGWRLAQHERVLADVNGDGREDVVGFGGSAVLVGLSTGSGFQGVAAWSRNYASDTGWNALRHERTAADVNGDGRADLVAFGEYGVSVSLSNGTGFGAAQTWASGYAYQSGGWRVARHERLLADVNGDGRDDIVGFGYAGVQVSLSTGTGFQYVGRWTLDFGETAGWRVDTHERAMGDVNGDGRADIVGFGSGGVLVALSTGTGFATAVLWSSDFCSDSGWNAAQHDRMLADVNGDGLDDIVAWGADGLEIALSDGDSFYAVDPDLFYVTGGDSGDPLQFV</sequence>
<comment type="caution">
    <text evidence="2">The sequence shown here is derived from an EMBL/GenBank/DDBJ whole genome shotgun (WGS) entry which is preliminary data.</text>
</comment>
<dbReference type="InterPro" id="IPR028994">
    <property type="entry name" value="Integrin_alpha_N"/>
</dbReference>
<keyword evidence="1" id="KW-0732">Signal</keyword>
<gene>
    <name evidence="2" type="ORF">DFP89_12061</name>
</gene>
<dbReference type="SUPFAM" id="SSF69318">
    <property type="entry name" value="Integrin alpha N-terminal domain"/>
    <property type="match status" value="1"/>
</dbReference>
<dbReference type="InterPro" id="IPR024078">
    <property type="entry name" value="LmbE-like_dom_sf"/>
</dbReference>
<dbReference type="Gene3D" id="2.40.128.340">
    <property type="match status" value="2"/>
</dbReference>
<dbReference type="SUPFAM" id="SSF102588">
    <property type="entry name" value="LmbE-like"/>
    <property type="match status" value="1"/>
</dbReference>
<dbReference type="InterPro" id="IPR003737">
    <property type="entry name" value="GlcNAc_PI_deacetylase-related"/>
</dbReference>
<dbReference type="AlphaFoldDB" id="A0A368YQ46"/>
<name>A0A368YQ46_9RHOB</name>
<proteinExistence type="predicted"/>
<evidence type="ECO:0000313" key="2">
    <source>
        <dbReference type="EMBL" id="RCW80284.1"/>
    </source>
</evidence>
<protein>
    <submittedName>
        <fullName evidence="2">VCBS repeat protein</fullName>
    </submittedName>
</protein>
<dbReference type="InterPro" id="IPR013517">
    <property type="entry name" value="FG-GAP"/>
</dbReference>
<dbReference type="EMBL" id="QPJL01000020">
    <property type="protein sequence ID" value="RCW80284.1"/>
    <property type="molecule type" value="Genomic_DNA"/>
</dbReference>
<dbReference type="RefSeq" id="WP_114350279.1">
    <property type="nucleotide sequence ID" value="NZ_QPJL01000020.1"/>
</dbReference>
<organism evidence="2 3">
    <name type="scientific">Paracoccus lutimaris</name>
    <dbReference type="NCBI Taxonomy" id="1490030"/>
    <lineage>
        <taxon>Bacteria</taxon>
        <taxon>Pseudomonadati</taxon>
        <taxon>Pseudomonadota</taxon>
        <taxon>Alphaproteobacteria</taxon>
        <taxon>Rhodobacterales</taxon>
        <taxon>Paracoccaceae</taxon>
        <taxon>Paracoccus</taxon>
    </lineage>
</organism>